<dbReference type="Pfam" id="PF00150">
    <property type="entry name" value="Cellulase"/>
    <property type="match status" value="1"/>
</dbReference>
<dbReference type="InterPro" id="IPR001547">
    <property type="entry name" value="Glyco_hydro_5"/>
</dbReference>
<accession>A0A1J7IDD5</accession>
<dbReference type="InterPro" id="IPR013783">
    <property type="entry name" value="Ig-like_fold"/>
</dbReference>
<dbReference type="GO" id="GO:0030245">
    <property type="term" value="P:cellulose catabolic process"/>
    <property type="evidence" value="ECO:0007669"/>
    <property type="project" value="UniProtKB-KW"/>
</dbReference>
<dbReference type="Gene3D" id="2.60.40.10">
    <property type="entry name" value="Immunoglobulins"/>
    <property type="match status" value="1"/>
</dbReference>
<feature type="domain" description="Glycoside hydrolase family 5" evidence="11">
    <location>
        <begin position="67"/>
        <end position="332"/>
    </location>
</feature>
<dbReference type="SUPFAM" id="SSF81296">
    <property type="entry name" value="E set domains"/>
    <property type="match status" value="1"/>
</dbReference>
<dbReference type="Proteomes" id="UP000182658">
    <property type="component" value="Unassembled WGS sequence"/>
</dbReference>
<keyword evidence="5" id="KW-0119">Carbohydrate metabolism</keyword>
<dbReference type="Gene3D" id="3.20.20.80">
    <property type="entry name" value="Glycosidases"/>
    <property type="match status" value="1"/>
</dbReference>
<organism evidence="13 14">
    <name type="scientific">Coniochaeta ligniaria NRRL 30616</name>
    <dbReference type="NCBI Taxonomy" id="1408157"/>
    <lineage>
        <taxon>Eukaryota</taxon>
        <taxon>Fungi</taxon>
        <taxon>Dikarya</taxon>
        <taxon>Ascomycota</taxon>
        <taxon>Pezizomycotina</taxon>
        <taxon>Sordariomycetes</taxon>
        <taxon>Sordariomycetidae</taxon>
        <taxon>Coniochaetales</taxon>
        <taxon>Coniochaetaceae</taxon>
        <taxon>Coniochaeta</taxon>
    </lineage>
</organism>
<evidence type="ECO:0000256" key="6">
    <source>
        <dbReference type="ARBA" id="ARBA00023295"/>
    </source>
</evidence>
<dbReference type="UniPathway" id="UPA00164"/>
<dbReference type="GO" id="GO:0009986">
    <property type="term" value="C:cell surface"/>
    <property type="evidence" value="ECO:0007669"/>
    <property type="project" value="TreeGrafter"/>
</dbReference>
<evidence type="ECO:0000313" key="13">
    <source>
        <dbReference type="EMBL" id="OIW25703.1"/>
    </source>
</evidence>
<evidence type="ECO:0000256" key="4">
    <source>
        <dbReference type="ARBA" id="ARBA00023001"/>
    </source>
</evidence>
<reference evidence="13 14" key="1">
    <citation type="submission" date="2016-10" db="EMBL/GenBank/DDBJ databases">
        <title>Draft genome sequence of Coniochaeta ligniaria NRRL30616, a lignocellulolytic fungus for bioabatement of inhibitors in plant biomass hydrolysates.</title>
        <authorList>
            <consortium name="DOE Joint Genome Institute"/>
            <person name="Jimenez D.J."/>
            <person name="Hector R.E."/>
            <person name="Riley R."/>
            <person name="Sun H."/>
            <person name="Grigoriev I.V."/>
            <person name="Van Elsas J.D."/>
            <person name="Nichols N.N."/>
        </authorList>
    </citation>
    <scope>NUCLEOTIDE SEQUENCE [LARGE SCALE GENOMIC DNA]</scope>
    <source>
        <strain evidence="13 14">NRRL 30616</strain>
    </source>
</reference>
<keyword evidence="6 9" id="KW-0326">Glycosidase</keyword>
<dbReference type="AlphaFoldDB" id="A0A1J7IDD5"/>
<dbReference type="GO" id="GO:0008422">
    <property type="term" value="F:beta-glucosidase activity"/>
    <property type="evidence" value="ECO:0007669"/>
    <property type="project" value="TreeGrafter"/>
</dbReference>
<dbReference type="GO" id="GO:0005978">
    <property type="term" value="P:glycogen biosynthetic process"/>
    <property type="evidence" value="ECO:0007669"/>
    <property type="project" value="UniProtKB-UniPathway"/>
</dbReference>
<keyword evidence="4" id="KW-0136">Cellulose degradation</keyword>
<keyword evidence="14" id="KW-1185">Reference proteome</keyword>
<dbReference type="InterPro" id="IPR017853">
    <property type="entry name" value="GH"/>
</dbReference>
<feature type="chain" id="PRO_5012634033" evidence="10">
    <location>
        <begin position="19"/>
        <end position="581"/>
    </location>
</feature>
<dbReference type="GO" id="GO:0071555">
    <property type="term" value="P:cell wall organization"/>
    <property type="evidence" value="ECO:0007669"/>
    <property type="project" value="UniProtKB-KW"/>
</dbReference>
<feature type="domain" description="Carbohydrate binding X2" evidence="12">
    <location>
        <begin position="375"/>
        <end position="463"/>
    </location>
</feature>
<evidence type="ECO:0000256" key="1">
    <source>
        <dbReference type="ARBA" id="ARBA00005641"/>
    </source>
</evidence>
<dbReference type="PIRSF" id="PIRSF001043">
    <property type="entry name" value="Endoglucanase_B"/>
    <property type="match status" value="1"/>
</dbReference>
<dbReference type="InterPro" id="IPR014756">
    <property type="entry name" value="Ig_E-set"/>
</dbReference>
<keyword evidence="8" id="KW-0624">Polysaccharide degradation</keyword>
<dbReference type="OrthoDB" id="412536at2759"/>
<evidence type="ECO:0000256" key="10">
    <source>
        <dbReference type="SAM" id="SignalP"/>
    </source>
</evidence>
<dbReference type="SUPFAM" id="SSF51445">
    <property type="entry name" value="(Trans)glycosidases"/>
    <property type="match status" value="1"/>
</dbReference>
<sequence length="581" mass="63701">MRSEIASLLAFGTLSASAQPSTSPSSKGTVACPRNTVFRPISASQWVKAASPGWNLGNTLDAVPDEGSWNNPPVQGHVFDDVKAAGYKSVRIPVTYADHYVGSTPDWTINSTWLKRVSDVVDMATSRGLYVLTNMHHDSWRWADVSQPDANITMIQEKFYQSWLQIGKTLGCKSEMVALEPINEPPGSSATDAQNLMKLNDIFLKALADSGGFNGRRVVTLSSLGMGLGNTPLFTRPTNITNPWAFQFHYYSPYDFDFGAWGKTVWGSEADKATVLADFTQARGNFTDVPIIMGEFDASQLNCEAAARWKWFDHVVRTASSLDISGFLWDNGLDNLQRETGTWRDAIAVDITMHAIRGANNSLADSTTDVSATVQNSSAYIFHKVGDNVTDQQVPFLLNGNAFRSLSVEGTPLKKGTDYDVSGSTLTIKEKFLSKYLSPTAEPGTKANITRTFSAGAKSQIEIVQWDVPTIIQNTSSASAVSSGNDLWIPVVWKGLHRVAAVKIVASDGTYVFDDWTQWLPPLQQGRGTYGNQWSFDFDRLTITNSALQAVITSGKTTTFTFEFYPRAVGNGNYLNYTLTP</sequence>
<protein>
    <submittedName>
        <fullName evidence="13">Glycoside hydrolase</fullName>
    </submittedName>
</protein>
<evidence type="ECO:0000256" key="7">
    <source>
        <dbReference type="ARBA" id="ARBA00023316"/>
    </source>
</evidence>
<evidence type="ECO:0000259" key="11">
    <source>
        <dbReference type="Pfam" id="PF00150"/>
    </source>
</evidence>
<dbReference type="InterPro" id="IPR050386">
    <property type="entry name" value="Glycosyl_hydrolase_5"/>
</dbReference>
<evidence type="ECO:0000256" key="2">
    <source>
        <dbReference type="ARBA" id="ARBA00022729"/>
    </source>
</evidence>
<name>A0A1J7IDD5_9PEZI</name>
<dbReference type="InterPro" id="IPR005102">
    <property type="entry name" value="Carbo-bd_X2"/>
</dbReference>
<dbReference type="GO" id="GO:0005576">
    <property type="term" value="C:extracellular region"/>
    <property type="evidence" value="ECO:0007669"/>
    <property type="project" value="TreeGrafter"/>
</dbReference>
<dbReference type="PANTHER" id="PTHR31297">
    <property type="entry name" value="GLUCAN ENDO-1,6-BETA-GLUCOSIDASE B"/>
    <property type="match status" value="1"/>
</dbReference>
<evidence type="ECO:0000256" key="5">
    <source>
        <dbReference type="ARBA" id="ARBA00023277"/>
    </source>
</evidence>
<keyword evidence="7" id="KW-0961">Cell wall biogenesis/degradation</keyword>
<dbReference type="STRING" id="1408157.A0A1J7IDD5"/>
<evidence type="ECO:0000256" key="3">
    <source>
        <dbReference type="ARBA" id="ARBA00022801"/>
    </source>
</evidence>
<dbReference type="PANTHER" id="PTHR31297:SF41">
    <property type="entry name" value="ENDOGLUCANASE, PUTATIVE (AFU_ORTHOLOGUE AFUA_5G01830)-RELATED"/>
    <property type="match status" value="1"/>
</dbReference>
<evidence type="ECO:0000256" key="8">
    <source>
        <dbReference type="ARBA" id="ARBA00023326"/>
    </source>
</evidence>
<evidence type="ECO:0000256" key="9">
    <source>
        <dbReference type="RuleBase" id="RU361153"/>
    </source>
</evidence>
<dbReference type="InParanoid" id="A0A1J7IDD5"/>
<dbReference type="EMBL" id="KV875101">
    <property type="protein sequence ID" value="OIW25703.1"/>
    <property type="molecule type" value="Genomic_DNA"/>
</dbReference>
<proteinExistence type="inferred from homology"/>
<dbReference type="Pfam" id="PF03442">
    <property type="entry name" value="CBM_X2"/>
    <property type="match status" value="1"/>
</dbReference>
<evidence type="ECO:0000259" key="12">
    <source>
        <dbReference type="Pfam" id="PF03442"/>
    </source>
</evidence>
<feature type="signal peptide" evidence="10">
    <location>
        <begin position="1"/>
        <end position="18"/>
    </location>
</feature>
<keyword evidence="3 9" id="KW-0378">Hydrolase</keyword>
<dbReference type="InterPro" id="IPR016282">
    <property type="entry name" value="Glyco_hydro_5_endoGlcnase_B"/>
</dbReference>
<keyword evidence="2 10" id="KW-0732">Signal</keyword>
<comment type="similarity">
    <text evidence="1 9">Belongs to the glycosyl hydrolase 5 (cellulase A) family.</text>
</comment>
<gene>
    <name evidence="13" type="ORF">CONLIGDRAFT_502844</name>
</gene>
<evidence type="ECO:0000313" key="14">
    <source>
        <dbReference type="Proteomes" id="UP000182658"/>
    </source>
</evidence>